<dbReference type="Proteomes" id="UP000538566">
    <property type="component" value="Unassembled WGS sequence"/>
</dbReference>
<dbReference type="RefSeq" id="WP_144901360.1">
    <property type="nucleotide sequence ID" value="NZ_JACHOA010000001.1"/>
</dbReference>
<name>A0A7W7A8W4_9SPHN</name>
<gene>
    <name evidence="2" type="ORF">GGR37_000814</name>
</gene>
<sequence>MTTRETAAPPQLEQDLCTGCAACCDGTIFGYVEVSRDEEVALGGLFTMESRKDDAIFYQPCPHSVGQRCQIYSRRPETCRKFHCHTLKALRGGEIESGEAVRRVDQMLKQREQLQADLLKDETLNQARNRRQMIASSQERTPTEMTFLLKLTAFDLLLDRYFRDPRKSMFGNEGPPSQPTNASPPHLD</sequence>
<protein>
    <submittedName>
        <fullName evidence="2">Uncharacterized protein</fullName>
    </submittedName>
</protein>
<comment type="caution">
    <text evidence="2">The sequence shown here is derived from an EMBL/GenBank/DDBJ whole genome shotgun (WGS) entry which is preliminary data.</text>
</comment>
<evidence type="ECO:0000313" key="2">
    <source>
        <dbReference type="EMBL" id="MBB4612568.1"/>
    </source>
</evidence>
<feature type="region of interest" description="Disordered" evidence="1">
    <location>
        <begin position="167"/>
        <end position="188"/>
    </location>
</feature>
<reference evidence="2 3" key="1">
    <citation type="submission" date="2020-08" db="EMBL/GenBank/DDBJ databases">
        <title>Genomic Encyclopedia of Type Strains, Phase IV (KMG-IV): sequencing the most valuable type-strain genomes for metagenomic binning, comparative biology and taxonomic classification.</title>
        <authorList>
            <person name="Goeker M."/>
        </authorList>
    </citation>
    <scope>NUCLEOTIDE SEQUENCE [LARGE SCALE GENOMIC DNA]</scope>
    <source>
        <strain evidence="2 3">DSM 17507</strain>
    </source>
</reference>
<dbReference type="OrthoDB" id="7391735at2"/>
<proteinExistence type="predicted"/>
<dbReference type="Pfam" id="PF03692">
    <property type="entry name" value="CxxCxxCC"/>
    <property type="match status" value="1"/>
</dbReference>
<dbReference type="InterPro" id="IPR005358">
    <property type="entry name" value="Puta_zinc/iron-chelating_dom"/>
</dbReference>
<accession>A0A7W7A8W4</accession>
<dbReference type="EMBL" id="JACHOA010000001">
    <property type="protein sequence ID" value="MBB4612568.1"/>
    <property type="molecule type" value="Genomic_DNA"/>
</dbReference>
<feature type="compositionally biased region" description="Polar residues" evidence="1">
    <location>
        <begin position="179"/>
        <end position="188"/>
    </location>
</feature>
<evidence type="ECO:0000256" key="1">
    <source>
        <dbReference type="SAM" id="MobiDB-lite"/>
    </source>
</evidence>
<evidence type="ECO:0000313" key="3">
    <source>
        <dbReference type="Proteomes" id="UP000538566"/>
    </source>
</evidence>
<organism evidence="2 3">
    <name type="scientific">Novosphingobium taihuense</name>
    <dbReference type="NCBI Taxonomy" id="260085"/>
    <lineage>
        <taxon>Bacteria</taxon>
        <taxon>Pseudomonadati</taxon>
        <taxon>Pseudomonadota</taxon>
        <taxon>Alphaproteobacteria</taxon>
        <taxon>Sphingomonadales</taxon>
        <taxon>Sphingomonadaceae</taxon>
        <taxon>Novosphingobium</taxon>
    </lineage>
</organism>
<dbReference type="AlphaFoldDB" id="A0A7W7A8W4"/>
<keyword evidence="3" id="KW-1185">Reference proteome</keyword>